<comment type="pathway">
    <text evidence="1">Cofactor biosynthesis; adenosylcobalamin biosynthesis.</text>
</comment>
<keyword evidence="4 7" id="KW-0808">Transferase</keyword>
<dbReference type="PANTHER" id="PTHR47036">
    <property type="entry name" value="COBALT-FACTOR III C(17)-METHYLTRANSFERASE-RELATED"/>
    <property type="match status" value="1"/>
</dbReference>
<proteinExistence type="predicted"/>
<protein>
    <submittedName>
        <fullName evidence="7">Precorrin-3B C(17)-methyltransferase</fullName>
        <ecNumber evidence="7">2.1.1.131</ecNumber>
    </submittedName>
</protein>
<dbReference type="EC" id="2.1.1.131" evidence="7"/>
<evidence type="ECO:0000256" key="3">
    <source>
        <dbReference type="ARBA" id="ARBA00022603"/>
    </source>
</evidence>
<dbReference type="Gene3D" id="3.30.950.10">
    <property type="entry name" value="Methyltransferase, Cobalt-precorrin-4 Transmethylase, Domain 2"/>
    <property type="match status" value="1"/>
</dbReference>
<evidence type="ECO:0000256" key="4">
    <source>
        <dbReference type="ARBA" id="ARBA00022679"/>
    </source>
</evidence>
<sequence length="241" mass="26719">MNKLYVIGLGPGGRDYLTLRAIEAIKESDLIVSYTKYLKYAKDLVEGKEVFTSGMKEEIKRCEYAIEGALKGKTVSILSTGDSGLYGMAGPIFELSQGKNIDIEVIPGVSAIFAAASRLGAPLMHDVAIISLSDLLTPLDLIMERVDLASKADFVLGFYNPRSKTREDYLEKAFDIIKKYKDPKTPCAYVKNALREGEKIKIASLDDFPFDEVDMNTIVIVGNKSSYTNLDKFITKRGYEI</sequence>
<dbReference type="CDD" id="cd11646">
    <property type="entry name" value="Precorrin_3B_C17_MT"/>
    <property type="match status" value="1"/>
</dbReference>
<gene>
    <name evidence="7" type="primary">cobJ</name>
    <name evidence="7" type="ORF">VLK81_02990</name>
</gene>
<feature type="domain" description="Tetrapyrrole methylase" evidence="6">
    <location>
        <begin position="3"/>
        <end position="207"/>
    </location>
</feature>
<evidence type="ECO:0000259" key="6">
    <source>
        <dbReference type="Pfam" id="PF00590"/>
    </source>
</evidence>
<dbReference type="InterPro" id="IPR014776">
    <property type="entry name" value="4pyrrole_Mease_sub2"/>
</dbReference>
<dbReference type="GO" id="GO:0030789">
    <property type="term" value="F:precorrin-3B C17-methyltransferase activity"/>
    <property type="evidence" value="ECO:0007669"/>
    <property type="project" value="UniProtKB-EC"/>
</dbReference>
<evidence type="ECO:0000313" key="7">
    <source>
        <dbReference type="EMBL" id="MEB3429001.1"/>
    </source>
</evidence>
<dbReference type="InterPro" id="IPR006363">
    <property type="entry name" value="Cbl_synth_CobJ/CibH_dom"/>
</dbReference>
<dbReference type="PROSITE" id="PS00839">
    <property type="entry name" value="SUMT_1"/>
    <property type="match status" value="1"/>
</dbReference>
<dbReference type="InterPro" id="IPR014777">
    <property type="entry name" value="4pyrrole_Mease_sub1"/>
</dbReference>
<evidence type="ECO:0000313" key="8">
    <source>
        <dbReference type="Proteomes" id="UP001357733"/>
    </source>
</evidence>
<keyword evidence="5" id="KW-0949">S-adenosyl-L-methionine</keyword>
<dbReference type="InterPro" id="IPR035996">
    <property type="entry name" value="4pyrrol_Methylase_sf"/>
</dbReference>
<dbReference type="InterPro" id="IPR000878">
    <property type="entry name" value="4pyrrol_Mease"/>
</dbReference>
<dbReference type="GO" id="GO:0032259">
    <property type="term" value="P:methylation"/>
    <property type="evidence" value="ECO:0007669"/>
    <property type="project" value="UniProtKB-KW"/>
</dbReference>
<dbReference type="InterPro" id="IPR051810">
    <property type="entry name" value="Precorrin_MeTrfase"/>
</dbReference>
<evidence type="ECO:0000256" key="1">
    <source>
        <dbReference type="ARBA" id="ARBA00004953"/>
    </source>
</evidence>
<dbReference type="GO" id="GO:0009236">
    <property type="term" value="P:cobalamin biosynthetic process"/>
    <property type="evidence" value="ECO:0007669"/>
    <property type="project" value="UniProtKB-KW"/>
</dbReference>
<keyword evidence="2" id="KW-0169">Cobalamin biosynthesis</keyword>
<dbReference type="Gene3D" id="3.40.1010.10">
    <property type="entry name" value="Cobalt-precorrin-4 Transmethylase, Domain 1"/>
    <property type="match status" value="1"/>
</dbReference>
<organism evidence="7 8">
    <name type="scientific">Citroniella saccharovorans</name>
    <dbReference type="NCBI Taxonomy" id="2053367"/>
    <lineage>
        <taxon>Bacteria</taxon>
        <taxon>Bacillati</taxon>
        <taxon>Bacillota</taxon>
        <taxon>Tissierellia</taxon>
        <taxon>Tissierellales</taxon>
        <taxon>Peptoniphilaceae</taxon>
        <taxon>Citroniella</taxon>
    </lineage>
</organism>
<dbReference type="Proteomes" id="UP001357733">
    <property type="component" value="Unassembled WGS sequence"/>
</dbReference>
<dbReference type="NCBIfam" id="TIGR01466">
    <property type="entry name" value="cobJ_cbiH"/>
    <property type="match status" value="1"/>
</dbReference>
<dbReference type="SUPFAM" id="SSF53790">
    <property type="entry name" value="Tetrapyrrole methylase"/>
    <property type="match status" value="1"/>
</dbReference>
<keyword evidence="8" id="KW-1185">Reference proteome</keyword>
<dbReference type="Pfam" id="PF00590">
    <property type="entry name" value="TP_methylase"/>
    <property type="match status" value="1"/>
</dbReference>
<dbReference type="InterPro" id="IPR003043">
    <property type="entry name" value="Uropor_MeTrfase_CS"/>
</dbReference>
<name>A0AAW9MSM4_9FIRM</name>
<dbReference type="AlphaFoldDB" id="A0AAW9MSM4"/>
<dbReference type="PANTHER" id="PTHR47036:SF1">
    <property type="entry name" value="COBALT-FACTOR III C(17)-METHYLTRANSFERASE-RELATED"/>
    <property type="match status" value="1"/>
</dbReference>
<dbReference type="RefSeq" id="WP_324619110.1">
    <property type="nucleotide sequence ID" value="NZ_JAYKOT010000003.1"/>
</dbReference>
<keyword evidence="3 7" id="KW-0489">Methyltransferase</keyword>
<reference evidence="7 8" key="1">
    <citation type="submission" date="2024-01" db="EMBL/GenBank/DDBJ databases">
        <title>Complete genome sequence of Citroniella saccharovorans strain M6.X9, isolated from human fecal sample.</title>
        <authorList>
            <person name="Cheng G."/>
            <person name="Westerholm M."/>
            <person name="Schnurer A."/>
        </authorList>
    </citation>
    <scope>NUCLEOTIDE SEQUENCE [LARGE SCALE GENOMIC DNA]</scope>
    <source>
        <strain evidence="7 8">DSM 29873</strain>
    </source>
</reference>
<comment type="caution">
    <text evidence="7">The sequence shown here is derived from an EMBL/GenBank/DDBJ whole genome shotgun (WGS) entry which is preliminary data.</text>
</comment>
<evidence type="ECO:0000256" key="5">
    <source>
        <dbReference type="ARBA" id="ARBA00022691"/>
    </source>
</evidence>
<evidence type="ECO:0000256" key="2">
    <source>
        <dbReference type="ARBA" id="ARBA00022573"/>
    </source>
</evidence>
<dbReference type="EMBL" id="JAYKOT010000003">
    <property type="protein sequence ID" value="MEB3429001.1"/>
    <property type="molecule type" value="Genomic_DNA"/>
</dbReference>
<accession>A0AAW9MSM4</accession>